<dbReference type="InterPro" id="IPR036038">
    <property type="entry name" value="Aminotransferase-like"/>
</dbReference>
<dbReference type="InterPro" id="IPR017824">
    <property type="entry name" value="Aminodeoxychorismate_lyase_IV"/>
</dbReference>
<dbReference type="PANTHER" id="PTHR42743">
    <property type="entry name" value="AMINO-ACID AMINOTRANSFERASE"/>
    <property type="match status" value="1"/>
</dbReference>
<dbReference type="GO" id="GO:0008696">
    <property type="term" value="F:4-amino-4-deoxychorismate lyase activity"/>
    <property type="evidence" value="ECO:0007669"/>
    <property type="project" value="UniProtKB-UniRule"/>
</dbReference>
<dbReference type="InterPro" id="IPR018300">
    <property type="entry name" value="Aminotrans_IV_CS"/>
</dbReference>
<dbReference type="GO" id="GO:0005829">
    <property type="term" value="C:cytosol"/>
    <property type="evidence" value="ECO:0007669"/>
    <property type="project" value="TreeGrafter"/>
</dbReference>
<keyword evidence="6 15" id="KW-0456">Lyase</keyword>
<dbReference type="NCBIfam" id="NF004761">
    <property type="entry name" value="PRK06092.1"/>
    <property type="match status" value="1"/>
</dbReference>
<dbReference type="EMBL" id="CAADFH010000003">
    <property type="protein sequence ID" value="VFJ88078.1"/>
    <property type="molecule type" value="Genomic_DNA"/>
</dbReference>
<evidence type="ECO:0000313" key="15">
    <source>
        <dbReference type="EMBL" id="VFJ88078.1"/>
    </source>
</evidence>
<evidence type="ECO:0000256" key="9">
    <source>
        <dbReference type="ARBA" id="ARBA00049529"/>
    </source>
</evidence>
<proteinExistence type="inferred from homology"/>
<dbReference type="InterPro" id="IPR050571">
    <property type="entry name" value="Class-IV_PLP-Dep_Aminotrnsfr"/>
</dbReference>
<comment type="subunit">
    <text evidence="3">Homodimer.</text>
</comment>
<evidence type="ECO:0000256" key="11">
    <source>
        <dbReference type="ARBA" id="ARBA00069174"/>
    </source>
</evidence>
<evidence type="ECO:0000256" key="7">
    <source>
        <dbReference type="ARBA" id="ARBA00035633"/>
    </source>
</evidence>
<protein>
    <recommendedName>
        <fullName evidence="11 12">Aminodeoxychorismate lyase</fullName>
        <ecNumber evidence="8 12">4.1.3.38</ecNumber>
    </recommendedName>
</protein>
<dbReference type="Pfam" id="PF01063">
    <property type="entry name" value="Aminotran_4"/>
    <property type="match status" value="1"/>
</dbReference>
<evidence type="ECO:0000256" key="12">
    <source>
        <dbReference type="NCBIfam" id="TIGR03461"/>
    </source>
</evidence>
<gene>
    <name evidence="15" type="ORF">BECKLFY1418A_GA0070994_100344</name>
</gene>
<reference evidence="15" key="1">
    <citation type="submission" date="2019-02" db="EMBL/GenBank/DDBJ databases">
        <authorList>
            <person name="Gruber-Vodicka R. H."/>
            <person name="Seah K. B. B."/>
        </authorList>
    </citation>
    <scope>NUCLEOTIDE SEQUENCE</scope>
    <source>
        <strain evidence="15">BECK_M6</strain>
    </source>
</reference>
<dbReference type="InterPro" id="IPR043131">
    <property type="entry name" value="BCAT-like_N"/>
</dbReference>
<dbReference type="AlphaFoldDB" id="A0A450U825"/>
<keyword evidence="4 14" id="KW-0663">Pyridoxal phosphate</keyword>
<evidence type="ECO:0000256" key="6">
    <source>
        <dbReference type="ARBA" id="ARBA00023239"/>
    </source>
</evidence>
<evidence type="ECO:0000256" key="2">
    <source>
        <dbReference type="ARBA" id="ARBA00009320"/>
    </source>
</evidence>
<evidence type="ECO:0000256" key="5">
    <source>
        <dbReference type="ARBA" id="ARBA00022909"/>
    </source>
</evidence>
<sequence>MLINGQPRDTISANDRGLQYGDGLFETIAVDKGIPLCLSEHLDRLARGCRRLRIPEPARASLQQEIHIVSGELQRGIVKVIITRGVGGRGYAPTPTTPVPNTAVSSPNAAASSPTRLVAGFQWPDYPIDFSREGIDTCLCDTRLGRNVALAGIKHLNRLEQVLGRIECAQKGVPEGIMLDSDGCLIEGTMSNLFLVRGNQLITPELAESGVRGITRDRIIHVAEMVGIDVRVTRLDPSALFHADGLFFCNSVMGIWPVKRLADRCYSVPPIIRRLRRELIEGRVVVV</sequence>
<organism evidence="15">
    <name type="scientific">Candidatus Kentrum sp. LFY</name>
    <dbReference type="NCBI Taxonomy" id="2126342"/>
    <lineage>
        <taxon>Bacteria</taxon>
        <taxon>Pseudomonadati</taxon>
        <taxon>Pseudomonadota</taxon>
        <taxon>Gammaproteobacteria</taxon>
        <taxon>Candidatus Kentrum</taxon>
    </lineage>
</organism>
<evidence type="ECO:0000256" key="3">
    <source>
        <dbReference type="ARBA" id="ARBA00011738"/>
    </source>
</evidence>
<dbReference type="PROSITE" id="PS00770">
    <property type="entry name" value="AA_TRANSFER_CLASS_4"/>
    <property type="match status" value="1"/>
</dbReference>
<evidence type="ECO:0000256" key="8">
    <source>
        <dbReference type="ARBA" id="ARBA00035676"/>
    </source>
</evidence>
<comment type="pathway">
    <text evidence="7">Cofactor biosynthesis; tetrahydrofolate biosynthesis; 4-aminobenzoate from chorismate: step 2/2.</text>
</comment>
<name>A0A450U825_9GAMM</name>
<evidence type="ECO:0000256" key="14">
    <source>
        <dbReference type="RuleBase" id="RU004516"/>
    </source>
</evidence>
<evidence type="ECO:0000256" key="1">
    <source>
        <dbReference type="ARBA" id="ARBA00001933"/>
    </source>
</evidence>
<evidence type="ECO:0000256" key="13">
    <source>
        <dbReference type="RuleBase" id="RU004106"/>
    </source>
</evidence>
<dbReference type="InterPro" id="IPR043132">
    <property type="entry name" value="BCAT-like_C"/>
</dbReference>
<dbReference type="FunFam" id="3.20.10.10:FF:000002">
    <property type="entry name" value="D-alanine aminotransferase"/>
    <property type="match status" value="1"/>
</dbReference>
<dbReference type="CDD" id="cd01559">
    <property type="entry name" value="ADCL_like"/>
    <property type="match status" value="1"/>
</dbReference>
<comment type="catalytic activity">
    <reaction evidence="9">
        <text>4-amino-4-deoxychorismate = 4-aminobenzoate + pyruvate + H(+)</text>
        <dbReference type="Rhea" id="RHEA:16201"/>
        <dbReference type="ChEBI" id="CHEBI:15361"/>
        <dbReference type="ChEBI" id="CHEBI:15378"/>
        <dbReference type="ChEBI" id="CHEBI:17836"/>
        <dbReference type="ChEBI" id="CHEBI:58406"/>
        <dbReference type="EC" id="4.1.3.38"/>
    </reaction>
</comment>
<dbReference type="Gene3D" id="3.30.470.10">
    <property type="match status" value="1"/>
</dbReference>
<evidence type="ECO:0000256" key="4">
    <source>
        <dbReference type="ARBA" id="ARBA00022898"/>
    </source>
</evidence>
<dbReference type="Gene3D" id="3.20.10.10">
    <property type="entry name" value="D-amino Acid Aminotransferase, subunit A, domain 2"/>
    <property type="match status" value="1"/>
</dbReference>
<dbReference type="NCBIfam" id="TIGR03461">
    <property type="entry name" value="pabC_Proteo"/>
    <property type="match status" value="1"/>
</dbReference>
<dbReference type="InterPro" id="IPR001544">
    <property type="entry name" value="Aminotrans_IV"/>
</dbReference>
<dbReference type="GO" id="GO:0008153">
    <property type="term" value="P:4-aminobenzoate biosynthetic process"/>
    <property type="evidence" value="ECO:0007669"/>
    <property type="project" value="UniProtKB-UniRule"/>
</dbReference>
<dbReference type="SUPFAM" id="SSF56752">
    <property type="entry name" value="D-aminoacid aminotransferase-like PLP-dependent enzymes"/>
    <property type="match status" value="1"/>
</dbReference>
<comment type="function">
    <text evidence="10">Involved in the biosynthesis of p-aminobenzoate (PABA), a precursor of tetrahydrofolate. Converts 4-amino-4-deoxychorismate into 4-aminobenzoate (PABA) and pyruvate.</text>
</comment>
<accession>A0A450U825</accession>
<evidence type="ECO:0000256" key="10">
    <source>
        <dbReference type="ARBA" id="ARBA00054027"/>
    </source>
</evidence>
<keyword evidence="5" id="KW-0289">Folate biosynthesis</keyword>
<dbReference type="GO" id="GO:0046656">
    <property type="term" value="P:folic acid biosynthetic process"/>
    <property type="evidence" value="ECO:0007669"/>
    <property type="project" value="UniProtKB-KW"/>
</dbReference>
<dbReference type="GO" id="GO:0030170">
    <property type="term" value="F:pyridoxal phosphate binding"/>
    <property type="evidence" value="ECO:0007669"/>
    <property type="project" value="InterPro"/>
</dbReference>
<dbReference type="EC" id="4.1.3.38" evidence="8 12"/>
<dbReference type="PANTHER" id="PTHR42743:SF2">
    <property type="entry name" value="AMINODEOXYCHORISMATE LYASE"/>
    <property type="match status" value="1"/>
</dbReference>
<comment type="similarity">
    <text evidence="2 13">Belongs to the class-IV pyridoxal-phosphate-dependent aminotransferase family.</text>
</comment>
<comment type="cofactor">
    <cofactor evidence="1 14">
        <name>pyridoxal 5'-phosphate</name>
        <dbReference type="ChEBI" id="CHEBI:597326"/>
    </cofactor>
</comment>